<evidence type="ECO:0000313" key="3">
    <source>
        <dbReference type="Proteomes" id="UP001202328"/>
    </source>
</evidence>
<dbReference type="CDD" id="cd22164">
    <property type="entry name" value="F-box_AtSKIP19-like"/>
    <property type="match status" value="1"/>
</dbReference>
<evidence type="ECO:0000313" key="2">
    <source>
        <dbReference type="EMBL" id="KAI3903580.1"/>
    </source>
</evidence>
<organism evidence="2 3">
    <name type="scientific">Papaver atlanticum</name>
    <dbReference type="NCBI Taxonomy" id="357466"/>
    <lineage>
        <taxon>Eukaryota</taxon>
        <taxon>Viridiplantae</taxon>
        <taxon>Streptophyta</taxon>
        <taxon>Embryophyta</taxon>
        <taxon>Tracheophyta</taxon>
        <taxon>Spermatophyta</taxon>
        <taxon>Magnoliopsida</taxon>
        <taxon>Ranunculales</taxon>
        <taxon>Papaveraceae</taxon>
        <taxon>Papaveroideae</taxon>
        <taxon>Papaver</taxon>
    </lineage>
</organism>
<dbReference type="PANTHER" id="PTHR38926">
    <property type="entry name" value="F-BOX DOMAIN CONTAINING PROTEIN, EXPRESSED"/>
    <property type="match status" value="1"/>
</dbReference>
<sequence>MNNQTPISLEEVRDWLKLPPDILTHIFLKLRAIDILLRVQPVCSTWRKASKEPLLFRSIHLYDMMIGLVSFEDKKYDMQKMVQEAVDRSCGQLVAFSLYEIFLLR</sequence>
<dbReference type="Pfam" id="PF12937">
    <property type="entry name" value="F-box-like"/>
    <property type="match status" value="1"/>
</dbReference>
<protein>
    <recommendedName>
        <fullName evidence="1">F-box domain-containing protein</fullName>
    </recommendedName>
</protein>
<dbReference type="InterPro" id="IPR036047">
    <property type="entry name" value="F-box-like_dom_sf"/>
</dbReference>
<feature type="domain" description="F-box" evidence="1">
    <location>
        <begin position="12"/>
        <end position="59"/>
    </location>
</feature>
<keyword evidence="3" id="KW-1185">Reference proteome</keyword>
<accession>A0AAD4SGR3</accession>
<dbReference type="Proteomes" id="UP001202328">
    <property type="component" value="Unassembled WGS sequence"/>
</dbReference>
<dbReference type="InterPro" id="IPR001810">
    <property type="entry name" value="F-box_dom"/>
</dbReference>
<gene>
    <name evidence="2" type="ORF">MKW98_032234</name>
</gene>
<evidence type="ECO:0000259" key="1">
    <source>
        <dbReference type="PROSITE" id="PS50181"/>
    </source>
</evidence>
<dbReference type="PANTHER" id="PTHR38926:SF2">
    <property type="entry name" value="F-BOX_LRR-REPEAT PROTEIN 21-RELATED"/>
    <property type="match status" value="1"/>
</dbReference>
<reference evidence="2" key="1">
    <citation type="submission" date="2022-04" db="EMBL/GenBank/DDBJ databases">
        <title>A functionally conserved STORR gene fusion in Papaver species that diverged 16.8 million years ago.</title>
        <authorList>
            <person name="Catania T."/>
        </authorList>
    </citation>
    <scope>NUCLEOTIDE SEQUENCE</scope>
    <source>
        <strain evidence="2">S-188037</strain>
    </source>
</reference>
<dbReference type="AlphaFoldDB" id="A0AAD4SGR3"/>
<proteinExistence type="predicted"/>
<name>A0AAD4SGR3_9MAGN</name>
<dbReference type="SUPFAM" id="SSF81383">
    <property type="entry name" value="F-box domain"/>
    <property type="match status" value="1"/>
</dbReference>
<dbReference type="PROSITE" id="PS50181">
    <property type="entry name" value="FBOX"/>
    <property type="match status" value="1"/>
</dbReference>
<comment type="caution">
    <text evidence="2">The sequence shown here is derived from an EMBL/GenBank/DDBJ whole genome shotgun (WGS) entry which is preliminary data.</text>
</comment>
<dbReference type="EMBL" id="JAJJMB010011222">
    <property type="protein sequence ID" value="KAI3903580.1"/>
    <property type="molecule type" value="Genomic_DNA"/>
</dbReference>
<dbReference type="Gene3D" id="1.20.1280.50">
    <property type="match status" value="1"/>
</dbReference>